<dbReference type="GO" id="GO:0006629">
    <property type="term" value="P:lipid metabolic process"/>
    <property type="evidence" value="ECO:0007669"/>
    <property type="project" value="InterPro"/>
</dbReference>
<dbReference type="GO" id="GO:0008081">
    <property type="term" value="F:phosphoric diester hydrolase activity"/>
    <property type="evidence" value="ECO:0007669"/>
    <property type="project" value="InterPro"/>
</dbReference>
<dbReference type="SMART" id="SM00148">
    <property type="entry name" value="PLCXc"/>
    <property type="match status" value="1"/>
</dbReference>
<dbReference type="Pfam" id="PF00388">
    <property type="entry name" value="PI-PLC-X"/>
    <property type="match status" value="1"/>
</dbReference>
<sequence length="290" mass="33045">MIIVIKILLHRSACQIEGYNDDERLDLPKSYNIGWMATLDNNKSIYEITIPGTHDTLALRGSRYAECQAWSLMDQLKAGIRYLDLRVSGENLEIKHGIMYQNITFPEVLNTTKSFLSEFKTETVFVRVKPVFWFKGRVADSIVNMIENDPNSIFRFDSDEATKIGNVRGKIVYFQKNSFYLGIFLNGTDKKGDHKVSNVERKKNLILTHLNNTRNNCGKDSVILNYSSGTGAFFGLHLFRGLPLTPKDVAREINPWLLNYLNTESSKPCFGIIAMDFPSFDLIQAVINLN</sequence>
<dbReference type="InterPro" id="IPR017946">
    <property type="entry name" value="PLC-like_Pdiesterase_TIM-brl"/>
</dbReference>
<evidence type="ECO:0000259" key="1">
    <source>
        <dbReference type="SMART" id="SM00148"/>
    </source>
</evidence>
<organism evidence="2 3">
    <name type="scientific">Triplophysa rosa</name>
    <name type="common">Cave loach</name>
    <dbReference type="NCBI Taxonomy" id="992332"/>
    <lineage>
        <taxon>Eukaryota</taxon>
        <taxon>Metazoa</taxon>
        <taxon>Chordata</taxon>
        <taxon>Craniata</taxon>
        <taxon>Vertebrata</taxon>
        <taxon>Euteleostomi</taxon>
        <taxon>Actinopterygii</taxon>
        <taxon>Neopterygii</taxon>
        <taxon>Teleostei</taxon>
        <taxon>Ostariophysi</taxon>
        <taxon>Cypriniformes</taxon>
        <taxon>Nemacheilidae</taxon>
        <taxon>Triplophysa</taxon>
    </lineage>
</organism>
<reference evidence="2" key="1">
    <citation type="submission" date="2021-02" db="EMBL/GenBank/DDBJ databases">
        <title>Comparative genomics reveals that relaxation of natural selection precedes convergent phenotypic evolution of cavefish.</title>
        <authorList>
            <person name="Peng Z."/>
        </authorList>
    </citation>
    <scope>NUCLEOTIDE SEQUENCE</scope>
    <source>
        <tissue evidence="2">Muscle</tissue>
    </source>
</reference>
<dbReference type="Gene3D" id="3.20.20.190">
    <property type="entry name" value="Phosphatidylinositol (PI) phosphodiesterase"/>
    <property type="match status" value="1"/>
</dbReference>
<protein>
    <recommendedName>
        <fullName evidence="1">Phosphatidylinositol-specific phospholipase C X domain-containing protein</fullName>
    </recommendedName>
</protein>
<name>A0A9W8C3P7_TRIRA</name>
<dbReference type="SUPFAM" id="SSF51695">
    <property type="entry name" value="PLC-like phosphodiesterases"/>
    <property type="match status" value="1"/>
</dbReference>
<comment type="caution">
    <text evidence="2">The sequence shown here is derived from an EMBL/GenBank/DDBJ whole genome shotgun (WGS) entry which is preliminary data.</text>
</comment>
<evidence type="ECO:0000313" key="3">
    <source>
        <dbReference type="Proteomes" id="UP001059041"/>
    </source>
</evidence>
<feature type="domain" description="Phosphatidylinositol-specific phospholipase C X" evidence="1">
    <location>
        <begin position="39"/>
        <end position="176"/>
    </location>
</feature>
<dbReference type="PANTHER" id="PTHR13593:SF147">
    <property type="entry name" value="1-PHOSPHATIDYLINOSITOL PHOSPHODIESTERASE-LIKE-RELATED"/>
    <property type="match status" value="1"/>
</dbReference>
<dbReference type="AlphaFoldDB" id="A0A9W8C3P7"/>
<dbReference type="Proteomes" id="UP001059041">
    <property type="component" value="Linkage Group LG8"/>
</dbReference>
<dbReference type="PROSITE" id="PS50007">
    <property type="entry name" value="PIPLC_X_DOMAIN"/>
    <property type="match status" value="1"/>
</dbReference>
<dbReference type="PANTHER" id="PTHR13593">
    <property type="match status" value="1"/>
</dbReference>
<dbReference type="InterPro" id="IPR000909">
    <property type="entry name" value="PLipase_C_PInositol-sp_X_dom"/>
</dbReference>
<dbReference type="InterPro" id="IPR051057">
    <property type="entry name" value="PI-PLC_domain"/>
</dbReference>
<gene>
    <name evidence="2" type="ORF">IRJ41_009306</name>
</gene>
<accession>A0A9W8C3P7</accession>
<dbReference type="EMBL" id="JAFHDT010000008">
    <property type="protein sequence ID" value="KAI7806637.1"/>
    <property type="molecule type" value="Genomic_DNA"/>
</dbReference>
<evidence type="ECO:0000313" key="2">
    <source>
        <dbReference type="EMBL" id="KAI7806637.1"/>
    </source>
</evidence>
<proteinExistence type="predicted"/>
<keyword evidence="3" id="KW-1185">Reference proteome</keyword>